<dbReference type="AlphaFoldDB" id="A0A8R1HW36"/>
<dbReference type="PANTHER" id="PTHR15002">
    <property type="entry name" value="RIBOSOMAL BIOGENESIS PROTEIN LAS1L"/>
    <property type="match status" value="1"/>
</dbReference>
<dbReference type="GO" id="GO:0000460">
    <property type="term" value="P:maturation of 5.8S rRNA"/>
    <property type="evidence" value="ECO:0007669"/>
    <property type="project" value="TreeGrafter"/>
</dbReference>
<dbReference type="GO" id="GO:0000470">
    <property type="term" value="P:maturation of LSU-rRNA"/>
    <property type="evidence" value="ECO:0007669"/>
    <property type="project" value="TreeGrafter"/>
</dbReference>
<dbReference type="PANTHER" id="PTHR15002:SF0">
    <property type="entry name" value="RIBOSOMAL BIOGENESIS PROTEIN LAS1L"/>
    <property type="match status" value="1"/>
</dbReference>
<reference evidence="1" key="2">
    <citation type="submission" date="2022-06" db="UniProtKB">
        <authorList>
            <consortium name="EnsemblMetazoa"/>
        </authorList>
    </citation>
    <scope>IDENTIFICATION</scope>
    <source>
        <strain evidence="1">DF5081</strain>
    </source>
</reference>
<protein>
    <submittedName>
        <fullName evidence="1">Uncharacterized protein</fullName>
    </submittedName>
</protein>
<dbReference type="GO" id="GO:0090730">
    <property type="term" value="C:Las1 complex"/>
    <property type="evidence" value="ECO:0007669"/>
    <property type="project" value="InterPro"/>
</dbReference>
<sequence>MVESCRTFGIPKYIVDIRHAITHQNAPDISELRSATNFCLDWLWKNFWLSDACVAMNSVKAGTSRSAASAANEFSPQQGREQQFVASLRAFNTWRSKINNRNLTDVECTFSDELIALKQHLLLDATGFLTCFLRDGHLIKTPYQLKEAKLSTSASENYTIPEVIQSFWEPLFHMIFSLKLGADIVSAFLSRLREQCLLPDSKNQITAYVRMILHQFNDADVFTVQEWAKVLDHLLAVAKHFNTKLVDLVMSHCTSMTRKRRKQVHRILNISESPNTSLSEEPVQLPMTPGGGIVHTVEDLQKLLKRERKGAKGSKGAKESTSGIELCDPDEWADVPFGMAPGQRLETFTVVVEETDSRRKRKAFDAAITLEDDDDNDLQ</sequence>
<organism evidence="1 2">
    <name type="scientific">Caenorhabditis japonica</name>
    <dbReference type="NCBI Taxonomy" id="281687"/>
    <lineage>
        <taxon>Eukaryota</taxon>
        <taxon>Metazoa</taxon>
        <taxon>Ecdysozoa</taxon>
        <taxon>Nematoda</taxon>
        <taxon>Chromadorea</taxon>
        <taxon>Rhabditida</taxon>
        <taxon>Rhabditina</taxon>
        <taxon>Rhabditomorpha</taxon>
        <taxon>Rhabditoidea</taxon>
        <taxon>Rhabditidae</taxon>
        <taxon>Peloderinae</taxon>
        <taxon>Caenorhabditis</taxon>
    </lineage>
</organism>
<dbReference type="GO" id="GO:0030687">
    <property type="term" value="C:preribosome, large subunit precursor"/>
    <property type="evidence" value="ECO:0007669"/>
    <property type="project" value="TreeGrafter"/>
</dbReference>
<dbReference type="EnsemblMetazoa" id="CJA10321.1">
    <property type="protein sequence ID" value="CJA10321.1"/>
    <property type="gene ID" value="WBGene00129525"/>
</dbReference>
<dbReference type="GO" id="GO:0004519">
    <property type="term" value="F:endonuclease activity"/>
    <property type="evidence" value="ECO:0007669"/>
    <property type="project" value="InterPro"/>
</dbReference>
<dbReference type="Proteomes" id="UP000005237">
    <property type="component" value="Unassembled WGS sequence"/>
</dbReference>
<keyword evidence="2" id="KW-1185">Reference proteome</keyword>
<dbReference type="OMA" id="HAITHQN"/>
<dbReference type="Pfam" id="PF04031">
    <property type="entry name" value="Las1"/>
    <property type="match status" value="1"/>
</dbReference>
<dbReference type="InterPro" id="IPR007174">
    <property type="entry name" value="Las1"/>
</dbReference>
<evidence type="ECO:0000313" key="2">
    <source>
        <dbReference type="Proteomes" id="UP000005237"/>
    </source>
</evidence>
<evidence type="ECO:0000313" key="1">
    <source>
        <dbReference type="EnsemblMetazoa" id="CJA10321.1"/>
    </source>
</evidence>
<name>A0A8R1HW36_CAEJA</name>
<accession>A0A8R1HW36</accession>
<proteinExistence type="predicted"/>
<reference evidence="2" key="1">
    <citation type="submission" date="2010-08" db="EMBL/GenBank/DDBJ databases">
        <authorList>
            <consortium name="Caenorhabditis japonica Sequencing Consortium"/>
            <person name="Wilson R.K."/>
        </authorList>
    </citation>
    <scope>NUCLEOTIDE SEQUENCE [LARGE SCALE GENOMIC DNA]</scope>
    <source>
        <strain evidence="2">DF5081</strain>
    </source>
</reference>